<dbReference type="Proteomes" id="UP000596661">
    <property type="component" value="Chromosome 2"/>
</dbReference>
<evidence type="ECO:0000256" key="1">
    <source>
        <dbReference type="SAM" id="MobiDB-lite"/>
    </source>
</evidence>
<proteinExistence type="predicted"/>
<reference evidence="2" key="1">
    <citation type="submission" date="2018-11" db="EMBL/GenBank/DDBJ databases">
        <authorList>
            <person name="Grassa J C."/>
        </authorList>
    </citation>
    <scope>NUCLEOTIDE SEQUENCE [LARGE SCALE GENOMIC DNA]</scope>
</reference>
<dbReference type="EnsemblPlants" id="evm.model.02.2217">
    <property type="protein sequence ID" value="cds.evm.model.02.2217"/>
    <property type="gene ID" value="evm.TU.02.2217"/>
</dbReference>
<protein>
    <submittedName>
        <fullName evidence="2">Uncharacterized protein</fullName>
    </submittedName>
</protein>
<reference evidence="2" key="2">
    <citation type="submission" date="2021-03" db="UniProtKB">
        <authorList>
            <consortium name="EnsemblPlants"/>
        </authorList>
    </citation>
    <scope>IDENTIFICATION</scope>
</reference>
<sequence length="305" mass="34638">MSRIYFVCMAKTKQTLSSTHPYDPHVVRVATRVQVRMVEETSQPRADVEPEIDQGAESSDTKFDLEDATPVRRRRYRTCSVLPDCPLGRYDANGNPLNRLGEPSELGLDHLTLKSIKYLWTMFVVYMELGWPQPTPYEIGYYFDLKSAPKQNRTGVAKVLVVKGDIEHEVPLSRIAQNLERKDRALSRCLAGRGPIGDVSLWIRPRGQVSEDLLAPCLESKARRWSRTLIVPLLMTMAERHVPVGQHVIRSISQDTPRTSRGARLAGHKACCMLLVSLRCCCLDEAELSTKSHLSWRLSLRRDIE</sequence>
<dbReference type="Gramene" id="evm.model.02.2217">
    <property type="protein sequence ID" value="cds.evm.model.02.2217"/>
    <property type="gene ID" value="evm.TU.02.2217"/>
</dbReference>
<dbReference type="AlphaFoldDB" id="A0A803NWW6"/>
<keyword evidence="3" id="KW-1185">Reference proteome</keyword>
<accession>A0A803NWW6</accession>
<name>A0A803NWW6_CANSA</name>
<feature type="region of interest" description="Disordered" evidence="1">
    <location>
        <begin position="40"/>
        <end position="62"/>
    </location>
</feature>
<dbReference type="EMBL" id="UZAU01000235">
    <property type="status" value="NOT_ANNOTATED_CDS"/>
    <property type="molecule type" value="Genomic_DNA"/>
</dbReference>
<evidence type="ECO:0000313" key="3">
    <source>
        <dbReference type="Proteomes" id="UP000596661"/>
    </source>
</evidence>
<organism evidence="2 3">
    <name type="scientific">Cannabis sativa</name>
    <name type="common">Hemp</name>
    <name type="synonym">Marijuana</name>
    <dbReference type="NCBI Taxonomy" id="3483"/>
    <lineage>
        <taxon>Eukaryota</taxon>
        <taxon>Viridiplantae</taxon>
        <taxon>Streptophyta</taxon>
        <taxon>Embryophyta</taxon>
        <taxon>Tracheophyta</taxon>
        <taxon>Spermatophyta</taxon>
        <taxon>Magnoliopsida</taxon>
        <taxon>eudicotyledons</taxon>
        <taxon>Gunneridae</taxon>
        <taxon>Pentapetalae</taxon>
        <taxon>rosids</taxon>
        <taxon>fabids</taxon>
        <taxon>Rosales</taxon>
        <taxon>Cannabaceae</taxon>
        <taxon>Cannabis</taxon>
    </lineage>
</organism>
<evidence type="ECO:0000313" key="2">
    <source>
        <dbReference type="EnsemblPlants" id="cds.evm.model.02.2217"/>
    </source>
</evidence>